<keyword evidence="2" id="KW-1133">Transmembrane helix</keyword>
<feature type="transmembrane region" description="Helical" evidence="2">
    <location>
        <begin position="20"/>
        <end position="44"/>
    </location>
</feature>
<name>A0A9Q4L412_9EURY</name>
<keyword evidence="2" id="KW-0472">Membrane</keyword>
<keyword evidence="2" id="KW-0812">Transmembrane</keyword>
<feature type="domain" description="GLUG" evidence="3">
    <location>
        <begin position="934"/>
        <end position="956"/>
    </location>
</feature>
<dbReference type="InterPro" id="IPR011493">
    <property type="entry name" value="GLUG"/>
</dbReference>
<feature type="compositionally biased region" description="Basic and acidic residues" evidence="1">
    <location>
        <begin position="326"/>
        <end position="335"/>
    </location>
</feature>
<feature type="compositionally biased region" description="Acidic residues" evidence="1">
    <location>
        <begin position="1324"/>
        <end position="1336"/>
    </location>
</feature>
<dbReference type="Pfam" id="PF23960">
    <property type="entry name" value="DUF7289"/>
    <property type="match status" value="1"/>
</dbReference>
<protein>
    <recommendedName>
        <fullName evidence="3">GLUG domain-containing protein</fullName>
    </recommendedName>
</protein>
<dbReference type="Proteomes" id="UP001154061">
    <property type="component" value="Unassembled WGS sequence"/>
</dbReference>
<keyword evidence="5" id="KW-1185">Reference proteome</keyword>
<accession>A0A9Q4L412</accession>
<gene>
    <name evidence="4" type="ORF">NDI89_04925</name>
</gene>
<dbReference type="Gene3D" id="2.160.20.110">
    <property type="match status" value="1"/>
</dbReference>
<evidence type="ECO:0000313" key="4">
    <source>
        <dbReference type="EMBL" id="MDF9744926.1"/>
    </source>
</evidence>
<comment type="caution">
    <text evidence="4">The sequence shown here is derived from an EMBL/GenBank/DDBJ whole genome shotgun (WGS) entry which is preliminary data.</text>
</comment>
<feature type="compositionally biased region" description="Acidic residues" evidence="1">
    <location>
        <begin position="336"/>
        <end position="345"/>
    </location>
</feature>
<sequence>MWTDQFRGGGKTSRGVSPVVGVVLLVAIVLIGVTLVLTVGSSVLDGVQSEANREQVHMCMDESDHRLDTVAMTGQEQPMGFDDQVCQPQIDGHGTLSVTWYNSSDGDPDWSDDDRVVSEDLGTYEFELEDGTLAHQGGGVWERTGSGVRVDKSPEIGFGSNDTLQLNFMRLDSEGGIGSGSKAERDHEAATNTTESLRGITENASSDDFAVRIESEYADGWERHFERESENITEWNVSVNRTAEDVVVVTVEGMGDVPETSHFQIVEDRGLVDNGGTSIDDNLVGNDEDFHIDATLKNRGGKESSVTANLTIRDESGAVVEERTIESDGPKRELAENESIETDEQSNWEWVDGSGNHKFEPDDIGLTPGQKYKYDIETDPGGDTLDEPGSFYYLHDDSHYSVVNSTTNVSGGLIDISTVVRNLGDTDGSAQNVTLEIAPEDGNETATSTAEVELNSTEAANVSWSLDESKWPKGDYEFTVETDDDDASGTFEVENGGVFEITEDLGIPEEKQLNGSDGQVITEEDDVTISANVTSTYAAEQTQNVTLEVLDEDGNAIDSVETEVTIGAGDTERVELTAPSVDAGEIYEYELRTEGDSLDELGSFLVIDEPAQLFIDETTVVDESVKPGESLAVEVDIRNRGEDGEQFVWIEGFDGDVVTVREVALDGGTSTTATLEWGSVAVPDSVDNTTVTVQTNSDEDTAEIDVEPLLMVNDVTVDDPVAQGESVAIDADVEGVAGDPTQNVVLEDPNGDRVASQEVTVSDGETETVELEYETDGNAITDRVTVRTDDDETEEVVVVERDGPDCSAVRYAGSGTSDDPYEVSTVDQLQCIDDDLDANYELVDDIDAQGTEYWNDGAGFEPIGDQERGEREFSGNFDGNGNAIEGLHIDRPDEDFVGLFAINSYFHETWRGIGEGSKIHNLRLENVSVHGRQVTGGLVGAAGGTIENVRVSGDVTAEHQEVGGIVGSSHNADLDNRLVSEATVSGGIPARATHGVSHPWGAKNMGIGGIVGSTGYNTKVSTVYSQADVEGPFAVGGIVGWTSDYASENKQMYWAEGDIELTMTQPEIEYYLGRMDRTSHTDRNTGGAIFGRGDDTNDEFADSVYYNRYHHSSPFGEHVIGDEIHVNERTTDEMQGLEVTESGNLGELDYEEDGGPWVAIPDEYPRFAWELAAEGAFQVTIDDVENVTAGEAATVEVTVTSLYENREETDVEQTIALEDPDGRTVDTETVTLSSELGETDEETIDLVWQTDSEDNGTAEVSVRSEDTEDSAPITIEPAEHGPGASHGPGVGPAPGDGSIDDDGEPDVGPGEASRSGGGPAGSDSDIDIDVDVVEVN</sequence>
<evidence type="ECO:0000256" key="1">
    <source>
        <dbReference type="SAM" id="MobiDB-lite"/>
    </source>
</evidence>
<dbReference type="InterPro" id="IPR055713">
    <property type="entry name" value="DUF7289"/>
</dbReference>
<dbReference type="Pfam" id="PF07581">
    <property type="entry name" value="Glug"/>
    <property type="match status" value="1"/>
</dbReference>
<feature type="region of interest" description="Disordered" evidence="1">
    <location>
        <begin position="1249"/>
        <end position="1336"/>
    </location>
</feature>
<evidence type="ECO:0000313" key="5">
    <source>
        <dbReference type="Proteomes" id="UP001154061"/>
    </source>
</evidence>
<proteinExistence type="predicted"/>
<feature type="region of interest" description="Disordered" evidence="1">
    <location>
        <begin position="326"/>
        <end position="345"/>
    </location>
</feature>
<organism evidence="4 5">
    <name type="scientific">Natrinema salsiterrestre</name>
    <dbReference type="NCBI Taxonomy" id="2950540"/>
    <lineage>
        <taxon>Archaea</taxon>
        <taxon>Methanobacteriati</taxon>
        <taxon>Methanobacteriota</taxon>
        <taxon>Stenosarchaea group</taxon>
        <taxon>Halobacteria</taxon>
        <taxon>Halobacteriales</taxon>
        <taxon>Natrialbaceae</taxon>
        <taxon>Natrinema</taxon>
    </lineage>
</organism>
<reference evidence="4" key="1">
    <citation type="submission" date="2022-06" db="EMBL/GenBank/DDBJ databases">
        <title>Natrinema sp. a new haloarchaeum isolate from saline soil.</title>
        <authorList>
            <person name="Strakova D."/>
            <person name="Galisteo C."/>
            <person name="Sanchez-Porro C."/>
            <person name="Ventosa A."/>
        </authorList>
    </citation>
    <scope>NUCLEOTIDE SEQUENCE</scope>
    <source>
        <strain evidence="4">S1CR25-10</strain>
    </source>
</reference>
<evidence type="ECO:0000256" key="2">
    <source>
        <dbReference type="SAM" id="Phobius"/>
    </source>
</evidence>
<feature type="compositionally biased region" description="Gly residues" evidence="1">
    <location>
        <begin position="1284"/>
        <end position="1294"/>
    </location>
</feature>
<dbReference type="RefSeq" id="WP_277520392.1">
    <property type="nucleotide sequence ID" value="NZ_JAMQOT010000001.1"/>
</dbReference>
<dbReference type="EMBL" id="JAMQOT010000001">
    <property type="protein sequence ID" value="MDF9744926.1"/>
    <property type="molecule type" value="Genomic_DNA"/>
</dbReference>
<evidence type="ECO:0000259" key="3">
    <source>
        <dbReference type="Pfam" id="PF07581"/>
    </source>
</evidence>